<evidence type="ECO:0000259" key="1">
    <source>
        <dbReference type="Pfam" id="PF05685"/>
    </source>
</evidence>
<dbReference type="RefSeq" id="WP_203768327.1">
    <property type="nucleotide sequence ID" value="NZ_BAAABO010000050.1"/>
</dbReference>
<proteinExistence type="predicted"/>
<feature type="domain" description="Putative restriction endonuclease" evidence="1">
    <location>
        <begin position="25"/>
        <end position="178"/>
    </location>
</feature>
<comment type="caution">
    <text evidence="2">The sequence shown here is derived from an EMBL/GenBank/DDBJ whole genome shotgun (WGS) entry which is preliminary data.</text>
</comment>
<evidence type="ECO:0000313" key="2">
    <source>
        <dbReference type="EMBL" id="GID76234.1"/>
    </source>
</evidence>
<protein>
    <recommendedName>
        <fullName evidence="1">Putative restriction endonuclease domain-containing protein</fullName>
    </recommendedName>
</protein>
<dbReference type="CDD" id="cd06260">
    <property type="entry name" value="DUF820-like"/>
    <property type="match status" value="1"/>
</dbReference>
<dbReference type="InterPro" id="IPR012296">
    <property type="entry name" value="Nuclease_put_TT1808"/>
</dbReference>
<evidence type="ECO:0000313" key="3">
    <source>
        <dbReference type="Proteomes" id="UP000609879"/>
    </source>
</evidence>
<dbReference type="InterPro" id="IPR008538">
    <property type="entry name" value="Uma2"/>
</dbReference>
<gene>
    <name evidence="2" type="ORF">Ade02nite_48750</name>
</gene>
<reference evidence="2 3" key="1">
    <citation type="submission" date="2021-01" db="EMBL/GenBank/DDBJ databases">
        <title>Whole genome shotgun sequence of Actinoplanes deccanensis NBRC 13994.</title>
        <authorList>
            <person name="Komaki H."/>
            <person name="Tamura T."/>
        </authorList>
    </citation>
    <scope>NUCLEOTIDE SEQUENCE [LARGE SCALE GENOMIC DNA]</scope>
    <source>
        <strain evidence="2 3">NBRC 13994</strain>
    </source>
</reference>
<dbReference type="Pfam" id="PF05685">
    <property type="entry name" value="Uma2"/>
    <property type="match status" value="1"/>
</dbReference>
<dbReference type="PANTHER" id="PTHR35400:SF3">
    <property type="entry name" value="SLL1072 PROTEIN"/>
    <property type="match status" value="1"/>
</dbReference>
<organism evidence="2 3">
    <name type="scientific">Paractinoplanes deccanensis</name>
    <dbReference type="NCBI Taxonomy" id="113561"/>
    <lineage>
        <taxon>Bacteria</taxon>
        <taxon>Bacillati</taxon>
        <taxon>Actinomycetota</taxon>
        <taxon>Actinomycetes</taxon>
        <taxon>Micromonosporales</taxon>
        <taxon>Micromonosporaceae</taxon>
        <taxon>Paractinoplanes</taxon>
    </lineage>
</organism>
<dbReference type="EMBL" id="BOMI01000095">
    <property type="protein sequence ID" value="GID76234.1"/>
    <property type="molecule type" value="Genomic_DNA"/>
</dbReference>
<sequence length="190" mass="21315">MTAETSGELAWAPNPVRQRLGNYTVEEILDLPDEAPRVELDNGVAVVVPKPAYHHQETGNLLWLWLRQHAPAELASATDVGVAMSFADSLEPDVMLLRRPVPNRHLFQPDQVVLVAEVVSPSTKRRDRLEKPVLYARAGIPHYWRIEQEPVHVFAYDLVNGTYELAADSAEELVLSAPFDIKLPIRDITP</sequence>
<dbReference type="PANTHER" id="PTHR35400">
    <property type="entry name" value="SLR1083 PROTEIN"/>
    <property type="match status" value="1"/>
</dbReference>
<accession>A0ABQ3Y8B0</accession>
<keyword evidence="3" id="KW-1185">Reference proteome</keyword>
<dbReference type="Gene3D" id="3.90.1570.10">
    <property type="entry name" value="tt1808, chain A"/>
    <property type="match status" value="1"/>
</dbReference>
<dbReference type="SUPFAM" id="SSF52980">
    <property type="entry name" value="Restriction endonuclease-like"/>
    <property type="match status" value="1"/>
</dbReference>
<dbReference type="InterPro" id="IPR011335">
    <property type="entry name" value="Restrct_endonuc-II-like"/>
</dbReference>
<name>A0ABQ3Y8B0_9ACTN</name>
<dbReference type="Proteomes" id="UP000609879">
    <property type="component" value="Unassembled WGS sequence"/>
</dbReference>